<feature type="transmembrane region" description="Helical" evidence="1">
    <location>
        <begin position="288"/>
        <end position="308"/>
    </location>
</feature>
<keyword evidence="3" id="KW-1185">Reference proteome</keyword>
<organism evidence="2 3">
    <name type="scientific">Caldicellulosiruptor kronotskyensis (strain DSM 18902 / VKM B-2412 / 2002)</name>
    <dbReference type="NCBI Taxonomy" id="632348"/>
    <lineage>
        <taxon>Bacteria</taxon>
        <taxon>Bacillati</taxon>
        <taxon>Bacillota</taxon>
        <taxon>Bacillota incertae sedis</taxon>
        <taxon>Caldicellulosiruptorales</taxon>
        <taxon>Caldicellulosiruptoraceae</taxon>
        <taxon>Caldicellulosiruptor</taxon>
    </lineage>
</organism>
<keyword evidence="1" id="KW-1133">Transmembrane helix</keyword>
<protein>
    <recommendedName>
        <fullName evidence="4">Cache domain-containing protein</fullName>
    </recommendedName>
</protein>
<dbReference type="KEGG" id="ckn:Calkro_0092"/>
<keyword evidence="1" id="KW-0812">Transmembrane</keyword>
<reference key="1">
    <citation type="submission" date="2010-11" db="EMBL/GenBank/DDBJ databases">
        <title>Complete sequence of Caldicellulosiruptor kronotskyensis 2002.</title>
        <authorList>
            <consortium name="US DOE Joint Genome Institute"/>
            <person name="Lucas S."/>
            <person name="Copeland A."/>
            <person name="Lapidus A."/>
            <person name="Cheng J.-F."/>
            <person name="Bruce D."/>
            <person name="Goodwin L."/>
            <person name="Pitluck S."/>
            <person name="Davenport K."/>
            <person name="Detter J.C."/>
            <person name="Han C."/>
            <person name="Tapia R."/>
            <person name="Land M."/>
            <person name="Hauser L."/>
            <person name="Jeffries C."/>
            <person name="Kyrpides N."/>
            <person name="Ivanova N."/>
            <person name="Mikhailova N."/>
            <person name="Blumer-Schuette S.E."/>
            <person name="Kelly R.M."/>
            <person name="Woyke T."/>
        </authorList>
    </citation>
    <scope>NUCLEOTIDE SEQUENCE</scope>
    <source>
        <strain>2002</strain>
    </source>
</reference>
<dbReference type="AlphaFoldDB" id="E4SCF3"/>
<evidence type="ECO:0000256" key="1">
    <source>
        <dbReference type="SAM" id="Phobius"/>
    </source>
</evidence>
<feature type="transmembrane region" description="Helical" evidence="1">
    <location>
        <begin position="12"/>
        <end position="32"/>
    </location>
</feature>
<reference evidence="2 3" key="2">
    <citation type="journal article" date="2011" name="J. Bacteriol.">
        <title>Complete genome sequences for the anaerobic, extremely thermophilic plant biomass-degrading bacteria Caldicellulosiruptor hydrothermalis, Caldicellulosiruptor kristjanssonii, Caldicellulosiruptor kronotskyensis, Caldicellulosiruptor owensenis, and Caldicellulosiruptor lactoaceticus.</title>
        <authorList>
            <person name="Blumer-Schuette S.E."/>
            <person name="Ozdemir I."/>
            <person name="Mistry D."/>
            <person name="Lucas S."/>
            <person name="Lapidus A."/>
            <person name="Cheng J.F."/>
            <person name="Goodwin L.A."/>
            <person name="Pitluck S."/>
            <person name="Land M.L."/>
            <person name="Hauser L.J."/>
            <person name="Woyke T."/>
            <person name="Mikhailova N."/>
            <person name="Pati A."/>
            <person name="Kyrpides N.C."/>
            <person name="Ivanova N."/>
            <person name="Detter J.C."/>
            <person name="Walston-Davenport K."/>
            <person name="Han S."/>
            <person name="Adams M.W."/>
            <person name="Kelly R.M."/>
        </authorList>
    </citation>
    <scope>NUCLEOTIDE SEQUENCE [LARGE SCALE GENOMIC DNA]</scope>
    <source>
        <strain evidence="3">DSM 18902 / VKM B-2412 / 2002</strain>
    </source>
</reference>
<evidence type="ECO:0000313" key="2">
    <source>
        <dbReference type="EMBL" id="ADQ45008.1"/>
    </source>
</evidence>
<evidence type="ECO:0008006" key="4">
    <source>
        <dbReference type="Google" id="ProtNLM"/>
    </source>
</evidence>
<dbReference type="RefSeq" id="WP_013429165.1">
    <property type="nucleotide sequence ID" value="NC_014720.1"/>
</dbReference>
<dbReference type="Proteomes" id="UP000006835">
    <property type="component" value="Chromosome"/>
</dbReference>
<proteinExistence type="predicted"/>
<gene>
    <name evidence="2" type="ordered locus">Calkro_0092</name>
</gene>
<name>E4SCF3_CALK2</name>
<keyword evidence="1" id="KW-0472">Membrane</keyword>
<dbReference type="PATRIC" id="fig|632348.3.peg.95"/>
<evidence type="ECO:0000313" key="3">
    <source>
        <dbReference type="Proteomes" id="UP000006835"/>
    </source>
</evidence>
<accession>E4SCF3</accession>
<dbReference type="OrthoDB" id="9878442at2"/>
<dbReference type="EMBL" id="CP002330">
    <property type="protein sequence ID" value="ADQ45008.1"/>
    <property type="molecule type" value="Genomic_DNA"/>
</dbReference>
<sequence length="335" mass="38925">MYKSIKYRITLVTSIIFIGFIALVALASNFIFKDFLMDYYYQLLQKNDQSITNNYKIYVTLIEESAKQIGTNSKVFELLKNNNAGGNITEILDGIKLSNTRILAVVLYDTNGRYYTSSYVVDYPTLSELLKDKRIKEFVANDKKQSLWLIRNRELAPYYNNTYYKSTYGVVSFISKIYDENKRLCGYLVIDIDPKYFYQRHFGVSDHADISVYLYDKDIGLLPRQDEQTQTLLKLSSVVKNRKIDSKALKKENTLVRIDDNALLDMVKIFDSGYIVILYNISEFGRDIMTYTIFVIIISVLLIGMSFLSSTILTQTIYKPLINLVSKIRNYNYNN</sequence>
<dbReference type="HOGENOM" id="CLU_828160_0_0_9"/>